<organism evidence="1 2">
    <name type="scientific">Erythranthe guttata</name>
    <name type="common">Yellow monkey flower</name>
    <name type="synonym">Mimulus guttatus</name>
    <dbReference type="NCBI Taxonomy" id="4155"/>
    <lineage>
        <taxon>Eukaryota</taxon>
        <taxon>Viridiplantae</taxon>
        <taxon>Streptophyta</taxon>
        <taxon>Embryophyta</taxon>
        <taxon>Tracheophyta</taxon>
        <taxon>Spermatophyta</taxon>
        <taxon>Magnoliopsida</taxon>
        <taxon>eudicotyledons</taxon>
        <taxon>Gunneridae</taxon>
        <taxon>Pentapetalae</taxon>
        <taxon>asterids</taxon>
        <taxon>lamiids</taxon>
        <taxon>Lamiales</taxon>
        <taxon>Phrymaceae</taxon>
        <taxon>Erythranthe</taxon>
    </lineage>
</organism>
<sequence length="38" mass="4187">KTINNSLHSATVVERYARSSRRNAFGIDDGDSLMFVSA</sequence>
<dbReference type="Proteomes" id="UP000030748">
    <property type="component" value="Unassembled WGS sequence"/>
</dbReference>
<proteinExistence type="predicted"/>
<dbReference type="AlphaFoldDB" id="A0A022QXS3"/>
<dbReference type="EMBL" id="KI630844">
    <property type="protein sequence ID" value="EYU32404.1"/>
    <property type="molecule type" value="Genomic_DNA"/>
</dbReference>
<accession>A0A022QXS3</accession>
<dbReference type="eggNOG" id="KOG1187">
    <property type="taxonomic scope" value="Eukaryota"/>
</dbReference>
<keyword evidence="2" id="KW-1185">Reference proteome</keyword>
<feature type="non-terminal residue" evidence="1">
    <location>
        <position position="1"/>
    </location>
</feature>
<evidence type="ECO:0000313" key="1">
    <source>
        <dbReference type="EMBL" id="EYU32404.1"/>
    </source>
</evidence>
<name>A0A022QXS3_ERYGU</name>
<evidence type="ECO:0000313" key="2">
    <source>
        <dbReference type="Proteomes" id="UP000030748"/>
    </source>
</evidence>
<reference evidence="1 2" key="1">
    <citation type="journal article" date="2013" name="Proc. Natl. Acad. Sci. U.S.A.">
        <title>Fine-scale variation in meiotic recombination in Mimulus inferred from population shotgun sequencing.</title>
        <authorList>
            <person name="Hellsten U."/>
            <person name="Wright K.M."/>
            <person name="Jenkins J."/>
            <person name="Shu S."/>
            <person name="Yuan Y."/>
            <person name="Wessler S.R."/>
            <person name="Schmutz J."/>
            <person name="Willis J.H."/>
            <person name="Rokhsar D.S."/>
        </authorList>
    </citation>
    <scope>NUCLEOTIDE SEQUENCE [LARGE SCALE GENOMIC DNA]</scope>
    <source>
        <strain evidence="2">cv. DUN x IM62</strain>
    </source>
</reference>
<protein>
    <submittedName>
        <fullName evidence="1">Uncharacterized protein</fullName>
    </submittedName>
</protein>
<gene>
    <name evidence="1" type="ORF">MIMGU_mgv11b0242161mg</name>
</gene>